<reference evidence="5 6" key="1">
    <citation type="submission" date="2015-12" db="EMBL/GenBank/DDBJ databases">
        <authorList>
            <person name="Shamseldin A."/>
            <person name="Moawad H."/>
            <person name="Abd El-Rahim W.M."/>
            <person name="Sadowsky M.J."/>
        </authorList>
    </citation>
    <scope>NUCLEOTIDE SEQUENCE [LARGE SCALE GENOMIC DNA]</scope>
    <source>
        <strain evidence="5 6">ZGT118</strain>
    </source>
</reference>
<dbReference type="Proteomes" id="UP000053791">
    <property type="component" value="Unassembled WGS sequence"/>
</dbReference>
<name>A0A0X3TBU4_9RHOB</name>
<evidence type="ECO:0000313" key="6">
    <source>
        <dbReference type="Proteomes" id="UP000053791"/>
    </source>
</evidence>
<dbReference type="STRING" id="1685379.AVO45_15960"/>
<dbReference type="SUPFAM" id="SSF46689">
    <property type="entry name" value="Homeodomain-like"/>
    <property type="match status" value="2"/>
</dbReference>
<protein>
    <recommendedName>
        <fullName evidence="4">HTH araC/xylS-type domain-containing protein</fullName>
    </recommendedName>
</protein>
<dbReference type="InterPro" id="IPR050204">
    <property type="entry name" value="AraC_XylS_family_regulators"/>
</dbReference>
<proteinExistence type="predicted"/>
<dbReference type="GO" id="GO:0043565">
    <property type="term" value="F:sequence-specific DNA binding"/>
    <property type="evidence" value="ECO:0007669"/>
    <property type="project" value="InterPro"/>
</dbReference>
<accession>A0A0X3TBU4</accession>
<dbReference type="GO" id="GO:0003700">
    <property type="term" value="F:DNA-binding transcription factor activity"/>
    <property type="evidence" value="ECO:0007669"/>
    <property type="project" value="InterPro"/>
</dbReference>
<dbReference type="EMBL" id="LQBQ01000039">
    <property type="protein sequence ID" value="KUJ73228.1"/>
    <property type="molecule type" value="Genomic_DNA"/>
</dbReference>
<dbReference type="InterPro" id="IPR018060">
    <property type="entry name" value="HTH_AraC"/>
</dbReference>
<dbReference type="PROSITE" id="PS01124">
    <property type="entry name" value="HTH_ARAC_FAMILY_2"/>
    <property type="match status" value="1"/>
</dbReference>
<feature type="domain" description="HTH araC/xylS-type" evidence="4">
    <location>
        <begin position="224"/>
        <end position="322"/>
    </location>
</feature>
<dbReference type="RefSeq" id="WP_068350189.1">
    <property type="nucleotide sequence ID" value="NZ_LQBQ01000039.1"/>
</dbReference>
<dbReference type="AlphaFoldDB" id="A0A0X3TBU4"/>
<dbReference type="Gene3D" id="1.10.10.60">
    <property type="entry name" value="Homeodomain-like"/>
    <property type="match status" value="1"/>
</dbReference>
<evidence type="ECO:0000313" key="5">
    <source>
        <dbReference type="EMBL" id="KUJ73228.1"/>
    </source>
</evidence>
<keyword evidence="6" id="KW-1185">Reference proteome</keyword>
<evidence type="ECO:0000259" key="4">
    <source>
        <dbReference type="PROSITE" id="PS01124"/>
    </source>
</evidence>
<dbReference type="Pfam" id="PF12833">
    <property type="entry name" value="HTH_18"/>
    <property type="match status" value="1"/>
</dbReference>
<dbReference type="InterPro" id="IPR009057">
    <property type="entry name" value="Homeodomain-like_sf"/>
</dbReference>
<dbReference type="SMART" id="SM00342">
    <property type="entry name" value="HTH_ARAC"/>
    <property type="match status" value="1"/>
</dbReference>
<keyword evidence="2" id="KW-0238">DNA-binding</keyword>
<keyword evidence="1" id="KW-0805">Transcription regulation</keyword>
<evidence type="ECO:0000256" key="3">
    <source>
        <dbReference type="ARBA" id="ARBA00023163"/>
    </source>
</evidence>
<evidence type="ECO:0000256" key="1">
    <source>
        <dbReference type="ARBA" id="ARBA00023015"/>
    </source>
</evidence>
<dbReference type="PANTHER" id="PTHR46796">
    <property type="entry name" value="HTH-TYPE TRANSCRIPTIONAL ACTIVATOR RHAS-RELATED"/>
    <property type="match status" value="1"/>
</dbReference>
<gene>
    <name evidence="5" type="ORF">AVO45_15960</name>
</gene>
<evidence type="ECO:0000256" key="2">
    <source>
        <dbReference type="ARBA" id="ARBA00023125"/>
    </source>
</evidence>
<keyword evidence="3" id="KW-0804">Transcription</keyword>
<organism evidence="5 6">
    <name type="scientific">Ruegeria marisrubri</name>
    <dbReference type="NCBI Taxonomy" id="1685379"/>
    <lineage>
        <taxon>Bacteria</taxon>
        <taxon>Pseudomonadati</taxon>
        <taxon>Pseudomonadota</taxon>
        <taxon>Alphaproteobacteria</taxon>
        <taxon>Rhodobacterales</taxon>
        <taxon>Roseobacteraceae</taxon>
        <taxon>Ruegeria</taxon>
    </lineage>
</organism>
<sequence>MTYFASVPQAESTVVAFPRTDRRTLDVDIILPTGTPASAGRIVADLFDACNDLLNDAPYRVSVRDLSAQPAQDSRYWSRRTVIFLGDIHARWTLTPDERNRVHQILRLANRSVLVGSAIFLLCETGMQERHTVSIHPNFAAAAAEESLCEPAAGVHYAVSGTVCSAISSFAALRLLLELIGKDHGQFVAGALGDYVGLSAHGAKPQSKVSLELRQKAGGDQLIDHTIELMSDNIEEPLKIGELAEKLGVSTRKLQRRFLERTGTGPLTAYRALRVERARQLLVHTSLSLSEVVVATGFGTCSNLARWFRREYGETPQAARQRAFSGRSVRPV</sequence>
<comment type="caution">
    <text evidence="5">The sequence shown here is derived from an EMBL/GenBank/DDBJ whole genome shotgun (WGS) entry which is preliminary data.</text>
</comment>